<name>A0A6C0K0P3_9ZZZZ</name>
<sequence>MPVDGFAWEAPKGQMEGKDGLAHPKWSVLKLLEQNIKRETKEEAKISKFLTLEHVPSLIVQAKEQEYEANDYFQYHVFKAVVSNAVLQKAVQKFAYYKDHPTEFAALSDDNNEKDALAFYNPKKTKIMGRWSPTLAKLYQRVQ</sequence>
<evidence type="ECO:0000313" key="1">
    <source>
        <dbReference type="EMBL" id="QHU11269.1"/>
    </source>
</evidence>
<dbReference type="EMBL" id="MN740780">
    <property type="protein sequence ID" value="QHU11269.1"/>
    <property type="molecule type" value="Genomic_DNA"/>
</dbReference>
<dbReference type="AlphaFoldDB" id="A0A6C0K0P3"/>
<protein>
    <recommendedName>
        <fullName evidence="2">Nudix hydrolase domain-containing protein</fullName>
    </recommendedName>
</protein>
<reference evidence="1" key="1">
    <citation type="journal article" date="2020" name="Nature">
        <title>Giant virus diversity and host interactions through global metagenomics.</title>
        <authorList>
            <person name="Schulz F."/>
            <person name="Roux S."/>
            <person name="Paez-Espino D."/>
            <person name="Jungbluth S."/>
            <person name="Walsh D.A."/>
            <person name="Denef V.J."/>
            <person name="McMahon K.D."/>
            <person name="Konstantinidis K.T."/>
            <person name="Eloe-Fadrosh E.A."/>
            <person name="Kyrpides N.C."/>
            <person name="Woyke T."/>
        </authorList>
    </citation>
    <scope>NUCLEOTIDE SEQUENCE</scope>
    <source>
        <strain evidence="1">GVMAG-S-1101165-84</strain>
    </source>
</reference>
<accession>A0A6C0K0P3</accession>
<evidence type="ECO:0008006" key="2">
    <source>
        <dbReference type="Google" id="ProtNLM"/>
    </source>
</evidence>
<organism evidence="1">
    <name type="scientific">viral metagenome</name>
    <dbReference type="NCBI Taxonomy" id="1070528"/>
    <lineage>
        <taxon>unclassified sequences</taxon>
        <taxon>metagenomes</taxon>
        <taxon>organismal metagenomes</taxon>
    </lineage>
</organism>
<proteinExistence type="predicted"/>